<dbReference type="AlphaFoldDB" id="A0A8J5FUK7"/>
<accession>A0A8J5FUK7</accession>
<gene>
    <name evidence="1" type="ORF">ZIOFF_044093</name>
</gene>
<evidence type="ECO:0000313" key="2">
    <source>
        <dbReference type="Proteomes" id="UP000734854"/>
    </source>
</evidence>
<comment type="caution">
    <text evidence="1">The sequence shown here is derived from an EMBL/GenBank/DDBJ whole genome shotgun (WGS) entry which is preliminary data.</text>
</comment>
<name>A0A8J5FUK7_ZINOF</name>
<protein>
    <submittedName>
        <fullName evidence="1">Uncharacterized protein</fullName>
    </submittedName>
</protein>
<dbReference type="Proteomes" id="UP000734854">
    <property type="component" value="Unassembled WGS sequence"/>
</dbReference>
<keyword evidence="2" id="KW-1185">Reference proteome</keyword>
<evidence type="ECO:0000313" key="1">
    <source>
        <dbReference type="EMBL" id="KAG6496235.1"/>
    </source>
</evidence>
<reference evidence="1 2" key="1">
    <citation type="submission" date="2020-08" db="EMBL/GenBank/DDBJ databases">
        <title>Plant Genome Project.</title>
        <authorList>
            <person name="Zhang R.-G."/>
        </authorList>
    </citation>
    <scope>NUCLEOTIDE SEQUENCE [LARGE SCALE GENOMIC DNA]</scope>
    <source>
        <tissue evidence="1">Rhizome</tissue>
    </source>
</reference>
<sequence length="101" mass="11621">MVVSAAIGGRVDVEALWTRRYLKVVSQLLECIIARIPSLKRKRCCSMQLRFVKCAFVLRVQRNMIPPSPQVGDFRTRLDSSVLDAWLVLLEKFRHCEAIFA</sequence>
<dbReference type="EMBL" id="JACMSC010000012">
    <property type="protein sequence ID" value="KAG6496235.1"/>
    <property type="molecule type" value="Genomic_DNA"/>
</dbReference>
<proteinExistence type="predicted"/>
<organism evidence="1 2">
    <name type="scientific">Zingiber officinale</name>
    <name type="common">Ginger</name>
    <name type="synonym">Amomum zingiber</name>
    <dbReference type="NCBI Taxonomy" id="94328"/>
    <lineage>
        <taxon>Eukaryota</taxon>
        <taxon>Viridiplantae</taxon>
        <taxon>Streptophyta</taxon>
        <taxon>Embryophyta</taxon>
        <taxon>Tracheophyta</taxon>
        <taxon>Spermatophyta</taxon>
        <taxon>Magnoliopsida</taxon>
        <taxon>Liliopsida</taxon>
        <taxon>Zingiberales</taxon>
        <taxon>Zingiberaceae</taxon>
        <taxon>Zingiber</taxon>
    </lineage>
</organism>